<accession>A0A8S5NKX4</accession>
<dbReference type="EMBL" id="BK015184">
    <property type="protein sequence ID" value="DAD94880.1"/>
    <property type="molecule type" value="Genomic_DNA"/>
</dbReference>
<evidence type="ECO:0008006" key="4">
    <source>
        <dbReference type="Google" id="ProtNLM"/>
    </source>
</evidence>
<organism evidence="3">
    <name type="scientific">Myoviridae sp. ctyD07</name>
    <dbReference type="NCBI Taxonomy" id="2826716"/>
    <lineage>
        <taxon>Viruses</taxon>
        <taxon>Duplodnaviria</taxon>
        <taxon>Heunggongvirae</taxon>
        <taxon>Uroviricota</taxon>
        <taxon>Caudoviricetes</taxon>
    </lineage>
</organism>
<feature type="coiled-coil region" evidence="1">
    <location>
        <begin position="128"/>
        <end position="181"/>
    </location>
</feature>
<sequence>MPLKQNSGDKLMNSIIKYSIIAAISTASLPAGAKVYECNVGGVTVYTSRPSANCHTPDLPRIGSYTSIAPRVAPPPREPAAQASAAPASPRRASMGTNHAANAPIRTAAPLQTADAGLPKPSGSSGRRTILEQELANEQQALASAQNELSAARAQKNQNRASQLTANIQDRRQNIQALQRELSRM</sequence>
<feature type="compositionally biased region" description="Low complexity" evidence="2">
    <location>
        <begin position="79"/>
        <end position="94"/>
    </location>
</feature>
<feature type="region of interest" description="Disordered" evidence="2">
    <location>
        <begin position="107"/>
        <end position="126"/>
    </location>
</feature>
<name>A0A8S5NKX4_9CAUD</name>
<evidence type="ECO:0000313" key="3">
    <source>
        <dbReference type="EMBL" id="DAD94880.1"/>
    </source>
</evidence>
<proteinExistence type="predicted"/>
<feature type="region of interest" description="Disordered" evidence="2">
    <location>
        <begin position="66"/>
        <end position="97"/>
    </location>
</feature>
<reference evidence="3" key="1">
    <citation type="journal article" date="2021" name="Proc. Natl. Acad. Sci. U.S.A.">
        <title>A Catalog of Tens of Thousands of Viruses from Human Metagenomes Reveals Hidden Associations with Chronic Diseases.</title>
        <authorList>
            <person name="Tisza M.J."/>
            <person name="Buck C.B."/>
        </authorList>
    </citation>
    <scope>NUCLEOTIDE SEQUENCE</scope>
    <source>
        <strain evidence="3">CtyD07</strain>
    </source>
</reference>
<evidence type="ECO:0000256" key="1">
    <source>
        <dbReference type="SAM" id="Coils"/>
    </source>
</evidence>
<protein>
    <recommendedName>
        <fullName evidence="4">Periplasmic protein</fullName>
    </recommendedName>
</protein>
<keyword evidence="1" id="KW-0175">Coiled coil</keyword>
<evidence type="ECO:0000256" key="2">
    <source>
        <dbReference type="SAM" id="MobiDB-lite"/>
    </source>
</evidence>